<reference evidence="1 2" key="1">
    <citation type="submission" date="2020-08" db="EMBL/GenBank/DDBJ databases">
        <title>Genomic Encyclopedia of Type Strains, Phase IV (KMG-V): Genome sequencing to study the core and pangenomes of soil and plant-associated prokaryotes.</title>
        <authorList>
            <person name="Whitman W."/>
        </authorList>
    </citation>
    <scope>NUCLEOTIDE SEQUENCE [LARGE SCALE GENOMIC DNA]</scope>
    <source>
        <strain evidence="1 2">34/80</strain>
    </source>
</reference>
<dbReference type="EMBL" id="JACIFZ010000009">
    <property type="protein sequence ID" value="MBB4224935.1"/>
    <property type="molecule type" value="Genomic_DNA"/>
</dbReference>
<dbReference type="Proteomes" id="UP000524450">
    <property type="component" value="Unassembled WGS sequence"/>
</dbReference>
<accession>A0A840FXL5</accession>
<dbReference type="AlphaFoldDB" id="A0A840FXL5"/>
<protein>
    <submittedName>
        <fullName evidence="1">Uncharacterized protein</fullName>
    </submittedName>
</protein>
<sequence>MAFPLAHCMQCAHGVRWLPGIETKHQRLIAAIPSSTITLPGHAACEMVLAEEPEREESADDDGRHAQRSASPLVDVAFFI</sequence>
<comment type="caution">
    <text evidence="1">The sequence shown here is derived from an EMBL/GenBank/DDBJ whole genome shotgun (WGS) entry which is preliminary data.</text>
</comment>
<proteinExistence type="predicted"/>
<evidence type="ECO:0000313" key="1">
    <source>
        <dbReference type="EMBL" id="MBB4224935.1"/>
    </source>
</evidence>
<gene>
    <name evidence="1" type="ORF">GGD71_005744</name>
</gene>
<organism evidence="1 2">
    <name type="scientific">Variovorax guangxiensis</name>
    <dbReference type="NCBI Taxonomy" id="1775474"/>
    <lineage>
        <taxon>Bacteria</taxon>
        <taxon>Pseudomonadati</taxon>
        <taxon>Pseudomonadota</taxon>
        <taxon>Betaproteobacteria</taxon>
        <taxon>Burkholderiales</taxon>
        <taxon>Comamonadaceae</taxon>
        <taxon>Variovorax</taxon>
    </lineage>
</organism>
<evidence type="ECO:0000313" key="2">
    <source>
        <dbReference type="Proteomes" id="UP000524450"/>
    </source>
</evidence>
<name>A0A840FXL5_9BURK</name>
<dbReference type="RefSeq" id="WP_184641787.1">
    <property type="nucleotide sequence ID" value="NZ_JACIFZ010000009.1"/>
</dbReference>